<dbReference type="AlphaFoldDB" id="A0A834HAV8"/>
<accession>A0A834HAV8</accession>
<comment type="caution">
    <text evidence="1">The sequence shown here is derived from an EMBL/GenBank/DDBJ whole genome shotgun (WGS) entry which is preliminary data.</text>
</comment>
<name>A0A834HAV8_RHOSS</name>
<evidence type="ECO:0000313" key="1">
    <source>
        <dbReference type="EMBL" id="KAF7149837.1"/>
    </source>
</evidence>
<organism evidence="1 2">
    <name type="scientific">Rhododendron simsii</name>
    <name type="common">Sims's rhododendron</name>
    <dbReference type="NCBI Taxonomy" id="118357"/>
    <lineage>
        <taxon>Eukaryota</taxon>
        <taxon>Viridiplantae</taxon>
        <taxon>Streptophyta</taxon>
        <taxon>Embryophyta</taxon>
        <taxon>Tracheophyta</taxon>
        <taxon>Spermatophyta</taxon>
        <taxon>Magnoliopsida</taxon>
        <taxon>eudicotyledons</taxon>
        <taxon>Gunneridae</taxon>
        <taxon>Pentapetalae</taxon>
        <taxon>asterids</taxon>
        <taxon>Ericales</taxon>
        <taxon>Ericaceae</taxon>
        <taxon>Ericoideae</taxon>
        <taxon>Rhodoreae</taxon>
        <taxon>Rhododendron</taxon>
    </lineage>
</organism>
<evidence type="ECO:0000313" key="2">
    <source>
        <dbReference type="Proteomes" id="UP000626092"/>
    </source>
</evidence>
<gene>
    <name evidence="1" type="ORF">RHSIM_Rhsim02G0180900</name>
</gene>
<dbReference type="OrthoDB" id="10635256at2759"/>
<dbReference type="Proteomes" id="UP000626092">
    <property type="component" value="Unassembled WGS sequence"/>
</dbReference>
<reference evidence="1" key="1">
    <citation type="submission" date="2019-11" db="EMBL/GenBank/DDBJ databases">
        <authorList>
            <person name="Liu Y."/>
            <person name="Hou J."/>
            <person name="Li T.-Q."/>
            <person name="Guan C.-H."/>
            <person name="Wu X."/>
            <person name="Wu H.-Z."/>
            <person name="Ling F."/>
            <person name="Zhang R."/>
            <person name="Shi X.-G."/>
            <person name="Ren J.-P."/>
            <person name="Chen E.-F."/>
            <person name="Sun J.-M."/>
        </authorList>
    </citation>
    <scope>NUCLEOTIDE SEQUENCE</scope>
    <source>
        <strain evidence="1">Adult_tree_wgs_1</strain>
        <tissue evidence="1">Leaves</tissue>
    </source>
</reference>
<dbReference type="EMBL" id="WJXA01000002">
    <property type="protein sequence ID" value="KAF7149837.1"/>
    <property type="molecule type" value="Genomic_DNA"/>
</dbReference>
<protein>
    <submittedName>
        <fullName evidence="1">Uncharacterized protein</fullName>
    </submittedName>
</protein>
<keyword evidence="2" id="KW-1185">Reference proteome</keyword>
<proteinExistence type="predicted"/>
<sequence>MRLMHAGVYAGLENCPGIPNKKGSSLSGANIRRNNVPENCQRPIHLLWIEEQKRAFPLVLLLVSPNVGHFDWLHGKHVLSTAPVRSSTVTADDTLWEKLYKVMEVSNARNDVVADSDNMIFEEGQSSNSVNNICKSAGHITGGGEVLGFNDATAQCDSFGSPEIDPLCRVSELGFNSSRYFLTFMKSPLSQLCRRMGYHITKINLNRFCFSASDSCFSVNCSMRSLVCN</sequence>